<evidence type="ECO:0000313" key="16">
    <source>
        <dbReference type="Proteomes" id="UP000306509"/>
    </source>
</evidence>
<name>A0A4U8Q632_9FIRM</name>
<dbReference type="PROSITE" id="PS50885">
    <property type="entry name" value="HAMP"/>
    <property type="match status" value="1"/>
</dbReference>
<dbReference type="Gene3D" id="3.30.565.10">
    <property type="entry name" value="Histidine kinase-like ATPase, C-terminal domain"/>
    <property type="match status" value="1"/>
</dbReference>
<evidence type="ECO:0000256" key="6">
    <source>
        <dbReference type="ARBA" id="ARBA00022741"/>
    </source>
</evidence>
<keyword evidence="16" id="KW-1185">Reference proteome</keyword>
<dbReference type="SUPFAM" id="SSF158472">
    <property type="entry name" value="HAMP domain-like"/>
    <property type="match status" value="1"/>
</dbReference>
<dbReference type="GO" id="GO:0005886">
    <property type="term" value="C:plasma membrane"/>
    <property type="evidence" value="ECO:0007669"/>
    <property type="project" value="UniProtKB-SubCell"/>
</dbReference>
<keyword evidence="2" id="KW-1003">Cell membrane</keyword>
<comment type="caution">
    <text evidence="15">The sequence shown here is derived from an EMBL/GenBank/DDBJ whole genome shotgun (WGS) entry which is preliminary data.</text>
</comment>
<evidence type="ECO:0000313" key="15">
    <source>
        <dbReference type="EMBL" id="TLD00325.1"/>
    </source>
</evidence>
<dbReference type="GO" id="GO:0005524">
    <property type="term" value="F:ATP binding"/>
    <property type="evidence" value="ECO:0007669"/>
    <property type="project" value="UniProtKB-KW"/>
</dbReference>
<dbReference type="Proteomes" id="UP000306509">
    <property type="component" value="Unassembled WGS sequence"/>
</dbReference>
<keyword evidence="5 13" id="KW-0812">Transmembrane</keyword>
<dbReference type="GO" id="GO:0000155">
    <property type="term" value="F:phosphorelay sensor kinase activity"/>
    <property type="evidence" value="ECO:0007669"/>
    <property type="project" value="InterPro"/>
</dbReference>
<keyword evidence="3" id="KW-0597">Phosphoprotein</keyword>
<feature type="transmembrane region" description="Helical" evidence="13">
    <location>
        <begin position="7"/>
        <end position="29"/>
    </location>
</feature>
<dbReference type="InterPro" id="IPR010559">
    <property type="entry name" value="Sig_transdc_His_kin_internal"/>
</dbReference>
<dbReference type="SUPFAM" id="SSF55874">
    <property type="entry name" value="ATPase domain of HSP90 chaperone/DNA topoisomerase II/histidine kinase"/>
    <property type="match status" value="1"/>
</dbReference>
<evidence type="ECO:0000256" key="1">
    <source>
        <dbReference type="ARBA" id="ARBA00004651"/>
    </source>
</evidence>
<dbReference type="EMBL" id="QGQD01000056">
    <property type="protein sequence ID" value="TLD00325.1"/>
    <property type="molecule type" value="Genomic_DNA"/>
</dbReference>
<evidence type="ECO:0000256" key="2">
    <source>
        <dbReference type="ARBA" id="ARBA00022475"/>
    </source>
</evidence>
<dbReference type="InterPro" id="IPR050640">
    <property type="entry name" value="Bact_2-comp_sensor_kinase"/>
</dbReference>
<dbReference type="InterPro" id="IPR036890">
    <property type="entry name" value="HATPase_C_sf"/>
</dbReference>
<keyword evidence="12" id="KW-0175">Coiled coil</keyword>
<keyword evidence="7 15" id="KW-0418">Kinase</keyword>
<evidence type="ECO:0000256" key="12">
    <source>
        <dbReference type="SAM" id="Coils"/>
    </source>
</evidence>
<comment type="subcellular location">
    <subcellularLocation>
        <location evidence="1">Cell membrane</location>
        <topology evidence="1">Multi-pass membrane protein</topology>
    </subcellularLocation>
</comment>
<evidence type="ECO:0000256" key="5">
    <source>
        <dbReference type="ARBA" id="ARBA00022692"/>
    </source>
</evidence>
<evidence type="ECO:0000256" key="11">
    <source>
        <dbReference type="ARBA" id="ARBA00023136"/>
    </source>
</evidence>
<dbReference type="PANTHER" id="PTHR34220:SF11">
    <property type="entry name" value="SENSOR PROTEIN KINASE HPTS"/>
    <property type="match status" value="1"/>
</dbReference>
<sequence>MSFRNKIFAAFSIVTIVLIMAISVVFYYYSSETLEENSKENLKVMTDKLANQLSQLLKPMEFISWDFIASREFMEEMATITYIKPDTIEDAYDINRAQVNINQIIHRDSLSQNFYGVNVFNKKGDFFTSNNNNYVKPQNSKSIVNQLPWKEQAQQAQGKSILIAPYDDPWENSHQKVFGLARVLRGHNIDMGYIEVQVKNEEFENIFILPQQEEYRIVVLNDDQVLYQKNVENTRLLEYYQEVADRGIDQVTDYKNPHLNNKEIFGKKIIPDWKITILLVQDYSKLMSPVYDMRRIVIAIGLISAFIAFIGMSVFSKYLTRPIRELQQCMESIEIRNLPEQIVLKNKGNEIEALNQSFQDLRTRLNDSIEREIQNHSLVLQANLDMLQAQINPHFLFNVLNMISNKGMEQENYEIGEICEAIANLLRYTTSTGQKTVTLSDEIDYTKNYLMLMEKRFEDRLKCVVDIDEEMMKMEMPKMILQPLVENALNHGYKNTTKTMYVSIYGIIKENIWKITVKDSGEGFEEAVLSEIRSQMVRVRNKIFLEKESLELEIGGMGIVNTYLRLLLCYGECADLKIRNNEQGAEVELSAPWNRF</sequence>
<evidence type="ECO:0000256" key="9">
    <source>
        <dbReference type="ARBA" id="ARBA00022989"/>
    </source>
</evidence>
<evidence type="ECO:0000256" key="4">
    <source>
        <dbReference type="ARBA" id="ARBA00022679"/>
    </source>
</evidence>
<evidence type="ECO:0000256" key="13">
    <source>
        <dbReference type="SAM" id="Phobius"/>
    </source>
</evidence>
<protein>
    <submittedName>
        <fullName evidence="15">Sensor histidine kinase YpdA</fullName>
        <ecNumber evidence="15">2.7.13.3</ecNumber>
    </submittedName>
</protein>
<keyword evidence="10" id="KW-0902">Two-component regulatory system</keyword>
<dbReference type="SMART" id="SM00304">
    <property type="entry name" value="HAMP"/>
    <property type="match status" value="1"/>
</dbReference>
<dbReference type="EC" id="2.7.13.3" evidence="15"/>
<evidence type="ECO:0000259" key="14">
    <source>
        <dbReference type="PROSITE" id="PS50885"/>
    </source>
</evidence>
<keyword evidence="11 13" id="KW-0472">Membrane</keyword>
<keyword evidence="9 13" id="KW-1133">Transmembrane helix</keyword>
<dbReference type="InterPro" id="IPR003660">
    <property type="entry name" value="HAMP_dom"/>
</dbReference>
<keyword evidence="4 15" id="KW-0808">Transferase</keyword>
<feature type="domain" description="HAMP" evidence="14">
    <location>
        <begin position="317"/>
        <end position="370"/>
    </location>
</feature>
<accession>A0A4U8Q632</accession>
<feature type="transmembrane region" description="Helical" evidence="13">
    <location>
        <begin position="296"/>
        <end position="315"/>
    </location>
</feature>
<dbReference type="PANTHER" id="PTHR34220">
    <property type="entry name" value="SENSOR HISTIDINE KINASE YPDA"/>
    <property type="match status" value="1"/>
</dbReference>
<evidence type="ECO:0000256" key="8">
    <source>
        <dbReference type="ARBA" id="ARBA00022840"/>
    </source>
</evidence>
<dbReference type="CDD" id="cd06225">
    <property type="entry name" value="HAMP"/>
    <property type="match status" value="1"/>
</dbReference>
<gene>
    <name evidence="15" type="primary">ypdA_19</name>
    <name evidence="15" type="ORF">DSM106044_02811</name>
</gene>
<proteinExistence type="predicted"/>
<keyword evidence="8" id="KW-0067">ATP-binding</keyword>
<reference evidence="15 16" key="1">
    <citation type="journal article" date="2019" name="Anaerobe">
        <title>Detection of Robinsoniella peoriensis in multiple bone samples of a trauma patient.</title>
        <authorList>
            <person name="Schrottner P."/>
            <person name="Hartwich K."/>
            <person name="Bunk B."/>
            <person name="Schober I."/>
            <person name="Helbig S."/>
            <person name="Rudolph W.W."/>
            <person name="Gunzer F."/>
        </authorList>
    </citation>
    <scope>NUCLEOTIDE SEQUENCE [LARGE SCALE GENOMIC DNA]</scope>
    <source>
        <strain evidence="15 16">DSM 106044</strain>
    </source>
</reference>
<dbReference type="AlphaFoldDB" id="A0A4U8Q632"/>
<keyword evidence="6" id="KW-0547">Nucleotide-binding</keyword>
<evidence type="ECO:0000256" key="10">
    <source>
        <dbReference type="ARBA" id="ARBA00023012"/>
    </source>
</evidence>
<dbReference type="RefSeq" id="WP_138002658.1">
    <property type="nucleotide sequence ID" value="NZ_QGQD01000056.1"/>
</dbReference>
<evidence type="ECO:0000256" key="3">
    <source>
        <dbReference type="ARBA" id="ARBA00022553"/>
    </source>
</evidence>
<feature type="coiled-coil region" evidence="12">
    <location>
        <begin position="344"/>
        <end position="371"/>
    </location>
</feature>
<dbReference type="Pfam" id="PF06580">
    <property type="entry name" value="His_kinase"/>
    <property type="match status" value="1"/>
</dbReference>
<evidence type="ECO:0000256" key="7">
    <source>
        <dbReference type="ARBA" id="ARBA00022777"/>
    </source>
</evidence>
<dbReference type="Gene3D" id="6.10.340.10">
    <property type="match status" value="1"/>
</dbReference>
<organism evidence="15 16">
    <name type="scientific">Robinsoniella peoriensis</name>
    <dbReference type="NCBI Taxonomy" id="180332"/>
    <lineage>
        <taxon>Bacteria</taxon>
        <taxon>Bacillati</taxon>
        <taxon>Bacillota</taxon>
        <taxon>Clostridia</taxon>
        <taxon>Lachnospirales</taxon>
        <taxon>Lachnospiraceae</taxon>
        <taxon>Robinsoniella</taxon>
    </lineage>
</organism>